<comment type="similarity">
    <text evidence="6">Belongs to the Vsr family.</text>
</comment>
<proteinExistence type="inferred from homology"/>
<dbReference type="InterPro" id="IPR011335">
    <property type="entry name" value="Restrct_endonuc-II-like"/>
</dbReference>
<evidence type="ECO:0000256" key="3">
    <source>
        <dbReference type="ARBA" id="ARBA00022763"/>
    </source>
</evidence>
<gene>
    <name evidence="7" type="ORF">E9232_006318</name>
</gene>
<comment type="caution">
    <text evidence="7">The sequence shown here is derived from an EMBL/GenBank/DDBJ whole genome shotgun (WGS) entry which is preliminary data.</text>
</comment>
<dbReference type="EC" id="3.1.-.-" evidence="7"/>
<sequence>MRRIRSKDTAPEMAVRRLLHGMGYRYRLHRKDVPGKPDLIFAGRRKVIFIHGCFWHQHAGCREGRLPKSNAAYWLPKLERNQARDKAALEHLAASGWDALVVWECETKDLNASARKLRNFLDQE</sequence>
<dbReference type="Pfam" id="PF03852">
    <property type="entry name" value="Vsr"/>
    <property type="match status" value="1"/>
</dbReference>
<accession>A0ABU1JYR3</accession>
<evidence type="ECO:0000256" key="1">
    <source>
        <dbReference type="ARBA" id="ARBA00022722"/>
    </source>
</evidence>
<protein>
    <submittedName>
        <fullName evidence="7">DNA mismatch endonuclease (Patch repair protein)</fullName>
        <ecNumber evidence="7">3.1.-.-</ecNumber>
    </submittedName>
</protein>
<evidence type="ECO:0000256" key="4">
    <source>
        <dbReference type="ARBA" id="ARBA00022801"/>
    </source>
</evidence>
<dbReference type="CDD" id="cd00221">
    <property type="entry name" value="Vsr"/>
    <property type="match status" value="1"/>
</dbReference>
<evidence type="ECO:0000256" key="5">
    <source>
        <dbReference type="ARBA" id="ARBA00023204"/>
    </source>
</evidence>
<keyword evidence="4 7" id="KW-0378">Hydrolase</keyword>
<evidence type="ECO:0000256" key="2">
    <source>
        <dbReference type="ARBA" id="ARBA00022759"/>
    </source>
</evidence>
<organism evidence="7 8">
    <name type="scientific">Inquilinus ginsengisoli</name>
    <dbReference type="NCBI Taxonomy" id="363840"/>
    <lineage>
        <taxon>Bacteria</taxon>
        <taxon>Pseudomonadati</taxon>
        <taxon>Pseudomonadota</taxon>
        <taxon>Alphaproteobacteria</taxon>
        <taxon>Rhodospirillales</taxon>
        <taxon>Rhodospirillaceae</taxon>
        <taxon>Inquilinus</taxon>
    </lineage>
</organism>
<dbReference type="SUPFAM" id="SSF52980">
    <property type="entry name" value="Restriction endonuclease-like"/>
    <property type="match status" value="1"/>
</dbReference>
<keyword evidence="1" id="KW-0540">Nuclease</keyword>
<dbReference type="NCBIfam" id="TIGR00632">
    <property type="entry name" value="vsr"/>
    <property type="match status" value="1"/>
</dbReference>
<evidence type="ECO:0000313" key="8">
    <source>
        <dbReference type="Proteomes" id="UP001262410"/>
    </source>
</evidence>
<reference evidence="7 8" key="1">
    <citation type="submission" date="2023-07" db="EMBL/GenBank/DDBJ databases">
        <title>Sorghum-associated microbial communities from plants grown in Nebraska, USA.</title>
        <authorList>
            <person name="Schachtman D."/>
        </authorList>
    </citation>
    <scope>NUCLEOTIDE SEQUENCE [LARGE SCALE GENOMIC DNA]</scope>
    <source>
        <strain evidence="7 8">584</strain>
    </source>
</reference>
<dbReference type="EMBL" id="JAVDPW010000014">
    <property type="protein sequence ID" value="MDR6293765.1"/>
    <property type="molecule type" value="Genomic_DNA"/>
</dbReference>
<keyword evidence="5" id="KW-0234">DNA repair</keyword>
<dbReference type="PIRSF" id="PIRSF018267">
    <property type="entry name" value="VSR_endonuc"/>
    <property type="match status" value="1"/>
</dbReference>
<dbReference type="InterPro" id="IPR004603">
    <property type="entry name" value="DNA_mismatch_endonuc_vsr"/>
</dbReference>
<dbReference type="Gene3D" id="3.40.960.10">
    <property type="entry name" value="VSR Endonuclease"/>
    <property type="match status" value="1"/>
</dbReference>
<dbReference type="Proteomes" id="UP001262410">
    <property type="component" value="Unassembled WGS sequence"/>
</dbReference>
<keyword evidence="2 7" id="KW-0255">Endonuclease</keyword>
<keyword evidence="3" id="KW-0227">DNA damage</keyword>
<name>A0ABU1JYR3_9PROT</name>
<dbReference type="GO" id="GO:0016787">
    <property type="term" value="F:hydrolase activity"/>
    <property type="evidence" value="ECO:0007669"/>
    <property type="project" value="UniProtKB-KW"/>
</dbReference>
<keyword evidence="8" id="KW-1185">Reference proteome</keyword>
<evidence type="ECO:0000313" key="7">
    <source>
        <dbReference type="EMBL" id="MDR6293765.1"/>
    </source>
</evidence>
<evidence type="ECO:0000256" key="6">
    <source>
        <dbReference type="ARBA" id="ARBA00029466"/>
    </source>
</evidence>
<dbReference type="GO" id="GO:0004519">
    <property type="term" value="F:endonuclease activity"/>
    <property type="evidence" value="ECO:0007669"/>
    <property type="project" value="UniProtKB-KW"/>
</dbReference>